<feature type="transmembrane region" description="Helical" evidence="6">
    <location>
        <begin position="167"/>
        <end position="185"/>
    </location>
</feature>
<dbReference type="PANTHER" id="PTHR30485">
    <property type="entry name" value="NI/FE-HYDROGENASE 1 B-TYPE CYTOCHROME SUBUNIT"/>
    <property type="match status" value="1"/>
</dbReference>
<evidence type="ECO:0000313" key="9">
    <source>
        <dbReference type="Proteomes" id="UP000565262"/>
    </source>
</evidence>
<dbReference type="GO" id="GO:0022904">
    <property type="term" value="P:respiratory electron transport chain"/>
    <property type="evidence" value="ECO:0007669"/>
    <property type="project" value="InterPro"/>
</dbReference>
<dbReference type="GO" id="GO:0020037">
    <property type="term" value="F:heme binding"/>
    <property type="evidence" value="ECO:0007669"/>
    <property type="project" value="TreeGrafter"/>
</dbReference>
<keyword evidence="9" id="KW-1185">Reference proteome</keyword>
<dbReference type="PANTHER" id="PTHR30485:SF2">
    <property type="entry name" value="BLL0597 PROTEIN"/>
    <property type="match status" value="1"/>
</dbReference>
<reference evidence="8 9" key="1">
    <citation type="submission" date="2020-08" db="EMBL/GenBank/DDBJ databases">
        <title>Oceanospirillum sp. nov. isolated from marine sediment.</title>
        <authorList>
            <person name="Ji X."/>
        </authorList>
    </citation>
    <scope>NUCLEOTIDE SEQUENCE [LARGE SCALE GENOMIC DNA]</scope>
    <source>
        <strain evidence="8 9">D5</strain>
    </source>
</reference>
<evidence type="ECO:0000256" key="5">
    <source>
        <dbReference type="ARBA" id="ARBA00023136"/>
    </source>
</evidence>
<keyword evidence="5 6" id="KW-0472">Membrane</keyword>
<evidence type="ECO:0000256" key="2">
    <source>
        <dbReference type="ARBA" id="ARBA00022475"/>
    </source>
</evidence>
<evidence type="ECO:0000256" key="3">
    <source>
        <dbReference type="ARBA" id="ARBA00022692"/>
    </source>
</evidence>
<dbReference type="SUPFAM" id="SSF81342">
    <property type="entry name" value="Transmembrane di-heme cytochromes"/>
    <property type="match status" value="1"/>
</dbReference>
<keyword evidence="3 6" id="KW-0812">Transmembrane</keyword>
<dbReference type="Proteomes" id="UP000565262">
    <property type="component" value="Unassembled WGS sequence"/>
</dbReference>
<dbReference type="InterPro" id="IPR011577">
    <property type="entry name" value="Cyt_b561_bac/Ni-Hgenase"/>
</dbReference>
<evidence type="ECO:0000259" key="7">
    <source>
        <dbReference type="Pfam" id="PF01292"/>
    </source>
</evidence>
<sequence length="235" mass="26271">MDKANSETSASQSSNDLRPVKVWDISIRVFHWSLALLIGFLWWSGTEGVEMENHVLAGYAVLALVSYRIIWGILGSYHARFTSFIRSPLSTLKAIPDVLSVRSDSHYTGHNPVGGWMVVALLLILLAQGISGLGTTDDIFIDGPLVEYLEEEMVALFSDWHTTLPDYLIALVLLHLAAVFYHDAVKRERLIRSMITGIKYTTVRDSSSELPVKRFLLVTGGLSLLGWWLLKDILV</sequence>
<feature type="transmembrane region" description="Helical" evidence="6">
    <location>
        <begin position="113"/>
        <end position="130"/>
    </location>
</feature>
<dbReference type="GO" id="GO:0005886">
    <property type="term" value="C:plasma membrane"/>
    <property type="evidence" value="ECO:0007669"/>
    <property type="project" value="UniProtKB-SubCell"/>
</dbReference>
<accession>A0A839IVF5</accession>
<feature type="transmembrane region" description="Helical" evidence="6">
    <location>
        <begin position="25"/>
        <end position="44"/>
    </location>
</feature>
<gene>
    <name evidence="8" type="ORF">H4O21_20280</name>
</gene>
<feature type="transmembrane region" description="Helical" evidence="6">
    <location>
        <begin position="56"/>
        <end position="77"/>
    </location>
</feature>
<dbReference type="Gene3D" id="1.20.950.20">
    <property type="entry name" value="Transmembrane di-heme cytochromes, Chain C"/>
    <property type="match status" value="1"/>
</dbReference>
<dbReference type="GO" id="GO:0009055">
    <property type="term" value="F:electron transfer activity"/>
    <property type="evidence" value="ECO:0007669"/>
    <property type="project" value="InterPro"/>
</dbReference>
<evidence type="ECO:0000256" key="6">
    <source>
        <dbReference type="SAM" id="Phobius"/>
    </source>
</evidence>
<evidence type="ECO:0000256" key="1">
    <source>
        <dbReference type="ARBA" id="ARBA00004651"/>
    </source>
</evidence>
<feature type="domain" description="Cytochrome b561 bacterial/Ni-hydrogenase" evidence="7">
    <location>
        <begin position="22"/>
        <end position="197"/>
    </location>
</feature>
<name>A0A839IVF5_9GAMM</name>
<comment type="subcellular location">
    <subcellularLocation>
        <location evidence="1">Cell membrane</location>
        <topology evidence="1">Multi-pass membrane protein</topology>
    </subcellularLocation>
</comment>
<dbReference type="InterPro" id="IPR051542">
    <property type="entry name" value="Hydrogenase_cytochrome"/>
</dbReference>
<comment type="caution">
    <text evidence="8">The sequence shown here is derived from an EMBL/GenBank/DDBJ whole genome shotgun (WGS) entry which is preliminary data.</text>
</comment>
<evidence type="ECO:0000256" key="4">
    <source>
        <dbReference type="ARBA" id="ARBA00022989"/>
    </source>
</evidence>
<organism evidence="8 9">
    <name type="scientific">Oceanospirillum sediminis</name>
    <dbReference type="NCBI Taxonomy" id="2760088"/>
    <lineage>
        <taxon>Bacteria</taxon>
        <taxon>Pseudomonadati</taxon>
        <taxon>Pseudomonadota</taxon>
        <taxon>Gammaproteobacteria</taxon>
        <taxon>Oceanospirillales</taxon>
        <taxon>Oceanospirillaceae</taxon>
        <taxon>Oceanospirillum</taxon>
    </lineage>
</organism>
<keyword evidence="4 6" id="KW-1133">Transmembrane helix</keyword>
<evidence type="ECO:0000313" key="8">
    <source>
        <dbReference type="EMBL" id="MBB1488951.1"/>
    </source>
</evidence>
<proteinExistence type="predicted"/>
<dbReference type="EMBL" id="JACJFM010000039">
    <property type="protein sequence ID" value="MBB1488951.1"/>
    <property type="molecule type" value="Genomic_DNA"/>
</dbReference>
<dbReference type="RefSeq" id="WP_182810723.1">
    <property type="nucleotide sequence ID" value="NZ_JACJFM010000039.1"/>
</dbReference>
<protein>
    <submittedName>
        <fullName evidence="8">Cytochrome b/b6 domain-containing protein</fullName>
    </submittedName>
</protein>
<dbReference type="AlphaFoldDB" id="A0A839IVF5"/>
<dbReference type="Pfam" id="PF01292">
    <property type="entry name" value="Ni_hydr_CYTB"/>
    <property type="match status" value="1"/>
</dbReference>
<keyword evidence="2" id="KW-1003">Cell membrane</keyword>
<dbReference type="InterPro" id="IPR016174">
    <property type="entry name" value="Di-haem_cyt_TM"/>
</dbReference>